<keyword evidence="13 14" id="KW-0472">Membrane</keyword>
<evidence type="ECO:0000256" key="1">
    <source>
        <dbReference type="ARBA" id="ARBA00000085"/>
    </source>
</evidence>
<dbReference type="EC" id="2.7.13.3" evidence="3"/>
<dbReference type="CDD" id="cd06225">
    <property type="entry name" value="HAMP"/>
    <property type="match status" value="1"/>
</dbReference>
<evidence type="ECO:0000256" key="9">
    <source>
        <dbReference type="ARBA" id="ARBA00022777"/>
    </source>
</evidence>
<evidence type="ECO:0000256" key="14">
    <source>
        <dbReference type="SAM" id="Phobius"/>
    </source>
</evidence>
<evidence type="ECO:0000256" key="2">
    <source>
        <dbReference type="ARBA" id="ARBA00004651"/>
    </source>
</evidence>
<protein>
    <recommendedName>
        <fullName evidence="3">histidine kinase</fullName>
        <ecNumber evidence="3">2.7.13.3</ecNumber>
    </recommendedName>
</protein>
<dbReference type="SMART" id="SM00387">
    <property type="entry name" value="HATPase_c"/>
    <property type="match status" value="1"/>
</dbReference>
<dbReference type="Pfam" id="PF00512">
    <property type="entry name" value="HisKA"/>
    <property type="match status" value="1"/>
</dbReference>
<dbReference type="InterPro" id="IPR036097">
    <property type="entry name" value="HisK_dim/P_sf"/>
</dbReference>
<gene>
    <name evidence="17" type="ORF">PQO05_12640</name>
</gene>
<dbReference type="InterPro" id="IPR004358">
    <property type="entry name" value="Sig_transdc_His_kin-like_C"/>
</dbReference>
<evidence type="ECO:0000256" key="12">
    <source>
        <dbReference type="ARBA" id="ARBA00023012"/>
    </source>
</evidence>
<dbReference type="CDD" id="cd00082">
    <property type="entry name" value="HisKA"/>
    <property type="match status" value="1"/>
</dbReference>
<dbReference type="CDD" id="cd00075">
    <property type="entry name" value="HATPase"/>
    <property type="match status" value="1"/>
</dbReference>
<keyword evidence="5" id="KW-0597">Phosphoprotein</keyword>
<keyword evidence="11 14" id="KW-1133">Transmembrane helix</keyword>
<dbReference type="PANTHER" id="PTHR45528:SF1">
    <property type="entry name" value="SENSOR HISTIDINE KINASE CPXA"/>
    <property type="match status" value="1"/>
</dbReference>
<dbReference type="RefSeq" id="WP_273633280.1">
    <property type="nucleotide sequence ID" value="NZ_CP117167.1"/>
</dbReference>
<keyword evidence="7 14" id="KW-0812">Transmembrane</keyword>
<dbReference type="PANTHER" id="PTHR45528">
    <property type="entry name" value="SENSOR HISTIDINE KINASE CPXA"/>
    <property type="match status" value="1"/>
</dbReference>
<dbReference type="SMART" id="SM00388">
    <property type="entry name" value="HisKA"/>
    <property type="match status" value="1"/>
</dbReference>
<evidence type="ECO:0000256" key="6">
    <source>
        <dbReference type="ARBA" id="ARBA00022679"/>
    </source>
</evidence>
<dbReference type="Pfam" id="PF00672">
    <property type="entry name" value="HAMP"/>
    <property type="match status" value="1"/>
</dbReference>
<dbReference type="InterPro" id="IPR005467">
    <property type="entry name" value="His_kinase_dom"/>
</dbReference>
<evidence type="ECO:0000313" key="18">
    <source>
        <dbReference type="Proteomes" id="UP001216139"/>
    </source>
</evidence>
<keyword evidence="9 17" id="KW-0418">Kinase</keyword>
<dbReference type="InterPro" id="IPR003594">
    <property type="entry name" value="HATPase_dom"/>
</dbReference>
<dbReference type="Pfam" id="PF02518">
    <property type="entry name" value="HATPase_c"/>
    <property type="match status" value="1"/>
</dbReference>
<dbReference type="PRINTS" id="PR00344">
    <property type="entry name" value="BCTRLSENSOR"/>
</dbReference>
<keyword evidence="6" id="KW-0808">Transferase</keyword>
<evidence type="ECO:0000259" key="16">
    <source>
        <dbReference type="PROSITE" id="PS50885"/>
    </source>
</evidence>
<dbReference type="InterPro" id="IPR003660">
    <property type="entry name" value="HAMP_dom"/>
</dbReference>
<sequence length="450" mass="50852">MKIQTKITLHFLALSTAILLLLNAFILYFEYQFNYKDFFKRLEARVNITADIRLFPDEKTKAYQEVRNRYLEKLDAEKEQLIKSGPDGKFTNPGLPKVFFNDVINNGNAEFKKNNQFYAGKIVKHGDDKYLVVVSAQNPYGLLEIQELQEVLFYGFIGSVIIILFAGKAFSFYIFAPVRKLTDKVNTITSSNLHMRLEHTGKDEIAELSETFNNMLNRLETAFETQNNFVSNASHELRTPLTIINSEVELAINKTKTDSEEHTILTTIQSETNKLTQILNGLLTLAQSGYDGKKQNWQTIRIDELIWEAISSVKKIQPQSDIEVDFADIPSDEQLLNVSGNNNLLNLAITNIISNACKYSEFRLVTVKLSIEDKKVIISIKDLGIGIPATELQHIFVPFFRASNTHEFKGHGVGLPLALNIIRLHKGSIGIRSEVNMGTDIQVFLPAASA</sequence>
<evidence type="ECO:0000256" key="3">
    <source>
        <dbReference type="ARBA" id="ARBA00012438"/>
    </source>
</evidence>
<dbReference type="SUPFAM" id="SSF158472">
    <property type="entry name" value="HAMP domain-like"/>
    <property type="match status" value="1"/>
</dbReference>
<evidence type="ECO:0000259" key="15">
    <source>
        <dbReference type="PROSITE" id="PS50109"/>
    </source>
</evidence>
<keyword evidence="10" id="KW-0067">ATP-binding</keyword>
<dbReference type="InterPro" id="IPR036890">
    <property type="entry name" value="HATPase_C_sf"/>
</dbReference>
<reference evidence="17 18" key="1">
    <citation type="submission" date="2023-02" db="EMBL/GenBank/DDBJ databases">
        <title>Genome sequence of Mucilaginibacter jinjuensis strain KACC 16571.</title>
        <authorList>
            <person name="Kim S."/>
            <person name="Heo J."/>
            <person name="Kwon S.-W."/>
        </authorList>
    </citation>
    <scope>NUCLEOTIDE SEQUENCE [LARGE SCALE GENOMIC DNA]</scope>
    <source>
        <strain evidence="17 18">KACC 16571</strain>
    </source>
</reference>
<evidence type="ECO:0000256" key="13">
    <source>
        <dbReference type="ARBA" id="ARBA00023136"/>
    </source>
</evidence>
<keyword evidence="18" id="KW-1185">Reference proteome</keyword>
<evidence type="ECO:0000256" key="10">
    <source>
        <dbReference type="ARBA" id="ARBA00022840"/>
    </source>
</evidence>
<evidence type="ECO:0000256" key="11">
    <source>
        <dbReference type="ARBA" id="ARBA00022989"/>
    </source>
</evidence>
<evidence type="ECO:0000256" key="4">
    <source>
        <dbReference type="ARBA" id="ARBA00022475"/>
    </source>
</evidence>
<dbReference type="GO" id="GO:0016301">
    <property type="term" value="F:kinase activity"/>
    <property type="evidence" value="ECO:0007669"/>
    <property type="project" value="UniProtKB-KW"/>
</dbReference>
<feature type="transmembrane region" description="Helical" evidence="14">
    <location>
        <begin position="151"/>
        <end position="176"/>
    </location>
</feature>
<accession>A0ABY7TFL1</accession>
<dbReference type="Gene3D" id="6.10.340.10">
    <property type="match status" value="1"/>
</dbReference>
<dbReference type="SUPFAM" id="SSF55874">
    <property type="entry name" value="ATPase domain of HSP90 chaperone/DNA topoisomerase II/histidine kinase"/>
    <property type="match status" value="1"/>
</dbReference>
<keyword evidence="12" id="KW-0902">Two-component regulatory system</keyword>
<feature type="domain" description="Histidine kinase" evidence="15">
    <location>
        <begin position="232"/>
        <end position="449"/>
    </location>
</feature>
<dbReference type="Gene3D" id="3.30.565.10">
    <property type="entry name" value="Histidine kinase-like ATPase, C-terminal domain"/>
    <property type="match status" value="1"/>
</dbReference>
<comment type="subcellular location">
    <subcellularLocation>
        <location evidence="2">Cell membrane</location>
        <topology evidence="2">Multi-pass membrane protein</topology>
    </subcellularLocation>
</comment>
<evidence type="ECO:0000256" key="7">
    <source>
        <dbReference type="ARBA" id="ARBA00022692"/>
    </source>
</evidence>
<dbReference type="InterPro" id="IPR050398">
    <property type="entry name" value="HssS/ArlS-like"/>
</dbReference>
<keyword evidence="8" id="KW-0547">Nucleotide-binding</keyword>
<dbReference type="PROSITE" id="PS50885">
    <property type="entry name" value="HAMP"/>
    <property type="match status" value="1"/>
</dbReference>
<proteinExistence type="predicted"/>
<keyword evidence="4" id="KW-1003">Cell membrane</keyword>
<comment type="catalytic activity">
    <reaction evidence="1">
        <text>ATP + protein L-histidine = ADP + protein N-phospho-L-histidine.</text>
        <dbReference type="EC" id="2.7.13.3"/>
    </reaction>
</comment>
<feature type="domain" description="HAMP" evidence="16">
    <location>
        <begin position="172"/>
        <end position="224"/>
    </location>
</feature>
<evidence type="ECO:0000313" key="17">
    <source>
        <dbReference type="EMBL" id="WCT14785.1"/>
    </source>
</evidence>
<dbReference type="InterPro" id="IPR003661">
    <property type="entry name" value="HisK_dim/P_dom"/>
</dbReference>
<evidence type="ECO:0000256" key="8">
    <source>
        <dbReference type="ARBA" id="ARBA00022741"/>
    </source>
</evidence>
<organism evidence="17 18">
    <name type="scientific">Mucilaginibacter jinjuensis</name>
    <dbReference type="NCBI Taxonomy" id="1176721"/>
    <lineage>
        <taxon>Bacteria</taxon>
        <taxon>Pseudomonadati</taxon>
        <taxon>Bacteroidota</taxon>
        <taxon>Sphingobacteriia</taxon>
        <taxon>Sphingobacteriales</taxon>
        <taxon>Sphingobacteriaceae</taxon>
        <taxon>Mucilaginibacter</taxon>
    </lineage>
</organism>
<dbReference type="PROSITE" id="PS50109">
    <property type="entry name" value="HIS_KIN"/>
    <property type="match status" value="1"/>
</dbReference>
<dbReference type="SUPFAM" id="SSF47384">
    <property type="entry name" value="Homodimeric domain of signal transducing histidine kinase"/>
    <property type="match status" value="1"/>
</dbReference>
<evidence type="ECO:0000256" key="5">
    <source>
        <dbReference type="ARBA" id="ARBA00022553"/>
    </source>
</evidence>
<dbReference type="Proteomes" id="UP001216139">
    <property type="component" value="Chromosome"/>
</dbReference>
<dbReference type="SMART" id="SM00304">
    <property type="entry name" value="HAMP"/>
    <property type="match status" value="1"/>
</dbReference>
<dbReference type="EMBL" id="CP117167">
    <property type="protein sequence ID" value="WCT14785.1"/>
    <property type="molecule type" value="Genomic_DNA"/>
</dbReference>
<dbReference type="Gene3D" id="1.10.287.130">
    <property type="match status" value="1"/>
</dbReference>
<name>A0ABY7TFL1_9SPHI</name>
<feature type="transmembrane region" description="Helical" evidence="14">
    <location>
        <begin position="7"/>
        <end position="29"/>
    </location>
</feature>